<reference evidence="1" key="1">
    <citation type="submission" date="2021-01" db="EMBL/GenBank/DDBJ databases">
        <title>Whole genome shotgun sequence of Actinoplanes tereljensis NBRC 105297.</title>
        <authorList>
            <person name="Komaki H."/>
            <person name="Tamura T."/>
        </authorList>
    </citation>
    <scope>NUCLEOTIDE SEQUENCE</scope>
    <source>
        <strain evidence="1">NBRC 105297</strain>
    </source>
</reference>
<accession>A0A919NM11</accession>
<dbReference type="Proteomes" id="UP000623608">
    <property type="component" value="Unassembled WGS sequence"/>
</dbReference>
<keyword evidence="2" id="KW-1185">Reference proteome</keyword>
<evidence type="ECO:0000313" key="2">
    <source>
        <dbReference type="Proteomes" id="UP000623608"/>
    </source>
</evidence>
<dbReference type="AlphaFoldDB" id="A0A919NM11"/>
<comment type="caution">
    <text evidence="1">The sequence shown here is derived from an EMBL/GenBank/DDBJ whole genome shotgun (WGS) entry which is preliminary data.</text>
</comment>
<evidence type="ECO:0000313" key="1">
    <source>
        <dbReference type="EMBL" id="GIF20595.1"/>
    </source>
</evidence>
<dbReference type="EMBL" id="BOMY01000022">
    <property type="protein sequence ID" value="GIF20595.1"/>
    <property type="molecule type" value="Genomic_DNA"/>
</dbReference>
<protein>
    <submittedName>
        <fullName evidence="1">Uncharacterized protein</fullName>
    </submittedName>
</protein>
<dbReference type="RefSeq" id="WP_203806351.1">
    <property type="nucleotide sequence ID" value="NZ_BOMY01000022.1"/>
</dbReference>
<sequence length="180" mass="20251">MNVADWAQTLSLPLVALALFASAVQTRAMVQQTRFSATQSRHVADSLAQNAQIALTRNQTDHRAEFFRDDPELLEWYLSSRGYPTSAYENNKRSLYVLTRMDIHQLNFLNYESGFLANEFWGAWKNVVVTDLEIPEFADLWPTVRTFYAPGFVAFCDSVLAARAAKPTNVATGGRVPKLA</sequence>
<organism evidence="1 2">
    <name type="scientific">Paractinoplanes tereljensis</name>
    <dbReference type="NCBI Taxonomy" id="571912"/>
    <lineage>
        <taxon>Bacteria</taxon>
        <taxon>Bacillati</taxon>
        <taxon>Actinomycetota</taxon>
        <taxon>Actinomycetes</taxon>
        <taxon>Micromonosporales</taxon>
        <taxon>Micromonosporaceae</taxon>
        <taxon>Paractinoplanes</taxon>
    </lineage>
</organism>
<proteinExistence type="predicted"/>
<name>A0A919NM11_9ACTN</name>
<gene>
    <name evidence="1" type="ORF">Ate02nite_33250</name>
</gene>